<evidence type="ECO:0000256" key="1">
    <source>
        <dbReference type="ARBA" id="ARBA00023172"/>
    </source>
</evidence>
<dbReference type="EMBL" id="VCKX01000733">
    <property type="protein sequence ID" value="TMR07847.1"/>
    <property type="molecule type" value="Genomic_DNA"/>
</dbReference>
<keyword evidence="1" id="KW-0233">DNA recombination</keyword>
<feature type="non-terminal residue" evidence="2">
    <location>
        <position position="165"/>
    </location>
</feature>
<dbReference type="InterPro" id="IPR011010">
    <property type="entry name" value="DNA_brk_join_enz"/>
</dbReference>
<dbReference type="GO" id="GO:0003677">
    <property type="term" value="F:DNA binding"/>
    <property type="evidence" value="ECO:0007669"/>
    <property type="project" value="InterPro"/>
</dbReference>
<name>A0A5S4EWL2_9ACTN</name>
<dbReference type="AlphaFoldDB" id="A0A5S4EWL2"/>
<reference evidence="2 3" key="1">
    <citation type="submission" date="2019-05" db="EMBL/GenBank/DDBJ databases">
        <title>Draft genome sequence of Nonomuraea zeae DSM 100528.</title>
        <authorList>
            <person name="Saricaoglu S."/>
            <person name="Isik K."/>
        </authorList>
    </citation>
    <scope>NUCLEOTIDE SEQUENCE [LARGE SCALE GENOMIC DNA]</scope>
    <source>
        <strain evidence="2 3">DSM 100528</strain>
    </source>
</reference>
<accession>A0A5S4EWL2</accession>
<evidence type="ECO:0000313" key="3">
    <source>
        <dbReference type="Proteomes" id="UP000306628"/>
    </source>
</evidence>
<evidence type="ECO:0000313" key="2">
    <source>
        <dbReference type="EMBL" id="TMR07847.1"/>
    </source>
</evidence>
<gene>
    <name evidence="2" type="ORF">ETD85_62670</name>
</gene>
<dbReference type="SUPFAM" id="SSF56349">
    <property type="entry name" value="DNA breaking-rejoining enzymes"/>
    <property type="match status" value="1"/>
</dbReference>
<dbReference type="GO" id="GO:0015074">
    <property type="term" value="P:DNA integration"/>
    <property type="evidence" value="ECO:0007669"/>
    <property type="project" value="InterPro"/>
</dbReference>
<evidence type="ECO:0008006" key="4">
    <source>
        <dbReference type="Google" id="ProtNLM"/>
    </source>
</evidence>
<dbReference type="Proteomes" id="UP000306628">
    <property type="component" value="Unassembled WGS sequence"/>
</dbReference>
<protein>
    <recommendedName>
        <fullName evidence="4">Tyr recombinase domain-containing protein</fullName>
    </recommendedName>
</protein>
<comment type="caution">
    <text evidence="2">The sequence shown here is derived from an EMBL/GenBank/DDBJ whole genome shotgun (WGS) entry which is preliminary data.</text>
</comment>
<dbReference type="InterPro" id="IPR013762">
    <property type="entry name" value="Integrase-like_cat_sf"/>
</dbReference>
<dbReference type="GO" id="GO:0006310">
    <property type="term" value="P:DNA recombination"/>
    <property type="evidence" value="ECO:0007669"/>
    <property type="project" value="UniProtKB-KW"/>
</dbReference>
<organism evidence="2 3">
    <name type="scientific">Nonomuraea zeae</name>
    <dbReference type="NCBI Taxonomy" id="1642303"/>
    <lineage>
        <taxon>Bacteria</taxon>
        <taxon>Bacillati</taxon>
        <taxon>Actinomycetota</taxon>
        <taxon>Actinomycetes</taxon>
        <taxon>Streptosporangiales</taxon>
        <taxon>Streptosporangiaceae</taxon>
        <taxon>Nonomuraea</taxon>
    </lineage>
</organism>
<keyword evidence="3" id="KW-1185">Reference proteome</keyword>
<dbReference type="Gene3D" id="1.10.443.10">
    <property type="entry name" value="Intergrase catalytic core"/>
    <property type="match status" value="1"/>
</dbReference>
<proteinExistence type="predicted"/>
<sequence>MPERYGLLVLLGAGVGLRQGEALGLALDRVHSDEGMITINQQVIVINRRPQLGPPKTSASLRDVLMPMFVAAAINEQVERFDLTADAVLCRTGRGSLLRRDYFNKKIWKPALVAAKLPGDVTLLSRPGARCRDCSQSVSPGRSPNPPCRSLGNGLSTVSIVRRGS</sequence>